<evidence type="ECO:0000313" key="7">
    <source>
        <dbReference type="Proteomes" id="UP000177235"/>
    </source>
</evidence>
<dbReference type="Pfam" id="PF01734">
    <property type="entry name" value="Patatin"/>
    <property type="match status" value="1"/>
</dbReference>
<dbReference type="InterPro" id="IPR016035">
    <property type="entry name" value="Acyl_Trfase/lysoPLipase"/>
</dbReference>
<evidence type="ECO:0000313" key="6">
    <source>
        <dbReference type="EMBL" id="OGE98382.1"/>
    </source>
</evidence>
<evidence type="ECO:0000256" key="4">
    <source>
        <dbReference type="PROSITE-ProRule" id="PRU01161"/>
    </source>
</evidence>
<evidence type="ECO:0000259" key="5">
    <source>
        <dbReference type="PROSITE" id="PS51635"/>
    </source>
</evidence>
<dbReference type="InterPro" id="IPR002641">
    <property type="entry name" value="PNPLA_dom"/>
</dbReference>
<accession>A0A1F5Q8Y3</accession>
<evidence type="ECO:0000256" key="3">
    <source>
        <dbReference type="ARBA" id="ARBA00023098"/>
    </source>
</evidence>
<evidence type="ECO:0000256" key="1">
    <source>
        <dbReference type="ARBA" id="ARBA00022801"/>
    </source>
</evidence>
<comment type="caution">
    <text evidence="6">The sequence shown here is derived from an EMBL/GenBank/DDBJ whole genome shotgun (WGS) entry which is preliminary data.</text>
</comment>
<keyword evidence="3 4" id="KW-0443">Lipid metabolism</keyword>
<dbReference type="SUPFAM" id="SSF52151">
    <property type="entry name" value="FabD/lysophospholipase-like"/>
    <property type="match status" value="1"/>
</dbReference>
<evidence type="ECO:0000256" key="2">
    <source>
        <dbReference type="ARBA" id="ARBA00022963"/>
    </source>
</evidence>
<feature type="active site" description="Proton acceptor" evidence="4">
    <location>
        <position position="163"/>
    </location>
</feature>
<dbReference type="EMBL" id="MFFF01000034">
    <property type="protein sequence ID" value="OGE98382.1"/>
    <property type="molecule type" value="Genomic_DNA"/>
</dbReference>
<feature type="domain" description="PNPLA" evidence="5">
    <location>
        <begin position="16"/>
        <end position="176"/>
    </location>
</feature>
<feature type="short sequence motif" description="DGA/G" evidence="4">
    <location>
        <begin position="163"/>
        <end position="165"/>
    </location>
</feature>
<feature type="active site" description="Nucleophile" evidence="4">
    <location>
        <position position="49"/>
    </location>
</feature>
<reference evidence="6 7" key="1">
    <citation type="journal article" date="2016" name="Nat. Commun.">
        <title>Thousands of microbial genomes shed light on interconnected biogeochemical processes in an aquifer system.</title>
        <authorList>
            <person name="Anantharaman K."/>
            <person name="Brown C.T."/>
            <person name="Hug L.A."/>
            <person name="Sharon I."/>
            <person name="Castelle C.J."/>
            <person name="Probst A.J."/>
            <person name="Thomas B.C."/>
            <person name="Singh A."/>
            <person name="Wilkins M.J."/>
            <person name="Karaoz U."/>
            <person name="Brodie E.L."/>
            <person name="Williams K.H."/>
            <person name="Hubbard S.S."/>
            <person name="Banfield J.F."/>
        </authorList>
    </citation>
    <scope>NUCLEOTIDE SEQUENCE [LARGE SCALE GENOMIC DNA]</scope>
</reference>
<dbReference type="PROSITE" id="PS51635">
    <property type="entry name" value="PNPLA"/>
    <property type="match status" value="1"/>
</dbReference>
<keyword evidence="2 4" id="KW-0442">Lipid degradation</keyword>
<dbReference type="GO" id="GO:0016042">
    <property type="term" value="P:lipid catabolic process"/>
    <property type="evidence" value="ECO:0007669"/>
    <property type="project" value="UniProtKB-UniRule"/>
</dbReference>
<organism evidence="6 7">
    <name type="scientific">Candidatus Doudnabacteria bacterium RIFCSPLOWO2_02_FULL_48_13</name>
    <dbReference type="NCBI Taxonomy" id="1817845"/>
    <lineage>
        <taxon>Bacteria</taxon>
        <taxon>Candidatus Doudnaibacteriota</taxon>
    </lineage>
</organism>
<dbReference type="Gene3D" id="3.40.1090.10">
    <property type="entry name" value="Cytosolic phospholipase A2 catalytic domain"/>
    <property type="match status" value="1"/>
</dbReference>
<dbReference type="GO" id="GO:0016787">
    <property type="term" value="F:hydrolase activity"/>
    <property type="evidence" value="ECO:0007669"/>
    <property type="project" value="UniProtKB-UniRule"/>
</dbReference>
<dbReference type="PANTHER" id="PTHR14226:SF76">
    <property type="entry name" value="NTE FAMILY PROTEIN RSSA"/>
    <property type="match status" value="1"/>
</dbReference>
<dbReference type="InterPro" id="IPR050301">
    <property type="entry name" value="NTE"/>
</dbReference>
<sequence>MTIPPNNHPQRPKIGLALSGASGRAIAHIGILEVFRENNIPIDYISACSSGCVVAASFACGTMDKLKEDWLKLERKTLLDFFMLDKTSNGIFDLEKFGQWVAAYTNGKRLEEVAPRLGFVSADIVSGVPVLLSLGDIAKAAQASCAVPGLFRPVDWGGMRLVDGGLYNIVPTTQAKEMGADIVIGVDIAATRYMFSNKWYPIKKTYDALRNSLPARAYMKVHRAIDKILVSATRAQADTDPGVFALLDRALEITIANAEKYKGVISGYDLLLEPNVKHLGKISFKNSLMMLEEGRRIAMGALPKIRKLIDSKTL</sequence>
<gene>
    <name evidence="6" type="ORF">A3J05_02280</name>
</gene>
<protein>
    <recommendedName>
        <fullName evidence="5">PNPLA domain-containing protein</fullName>
    </recommendedName>
</protein>
<dbReference type="Proteomes" id="UP000177235">
    <property type="component" value="Unassembled WGS sequence"/>
</dbReference>
<comment type="caution">
    <text evidence="4">Lacks conserved residue(s) required for the propagation of feature annotation.</text>
</comment>
<keyword evidence="1 4" id="KW-0378">Hydrolase</keyword>
<proteinExistence type="predicted"/>
<name>A0A1F5Q8Y3_9BACT</name>
<dbReference type="PANTHER" id="PTHR14226">
    <property type="entry name" value="NEUROPATHY TARGET ESTERASE/SWISS CHEESE D.MELANOGASTER"/>
    <property type="match status" value="1"/>
</dbReference>
<dbReference type="AlphaFoldDB" id="A0A1F5Q8Y3"/>